<dbReference type="Proteomes" id="UP000001172">
    <property type="component" value="Chromosome"/>
</dbReference>
<dbReference type="STRING" id="235909.GK1458"/>
<dbReference type="HOGENOM" id="CLU_2953943_0_0_9"/>
<keyword evidence="1" id="KW-0472">Membrane</keyword>
<evidence type="ECO:0000313" key="2">
    <source>
        <dbReference type="EMBL" id="BAD75743.1"/>
    </source>
</evidence>
<gene>
    <name evidence="2" type="ordered locus">GK1458</name>
</gene>
<dbReference type="AlphaFoldDB" id="Q5KZZ3"/>
<evidence type="ECO:0000313" key="3">
    <source>
        <dbReference type="Proteomes" id="UP000001172"/>
    </source>
</evidence>
<keyword evidence="1" id="KW-1133">Transmembrane helix</keyword>
<keyword evidence="1" id="KW-0812">Transmembrane</keyword>
<organism evidence="2 3">
    <name type="scientific">Geobacillus kaustophilus (strain HTA426)</name>
    <dbReference type="NCBI Taxonomy" id="235909"/>
    <lineage>
        <taxon>Bacteria</taxon>
        <taxon>Bacillati</taxon>
        <taxon>Bacillota</taxon>
        <taxon>Bacilli</taxon>
        <taxon>Bacillales</taxon>
        <taxon>Anoxybacillaceae</taxon>
        <taxon>Geobacillus</taxon>
        <taxon>Geobacillus thermoleovorans group</taxon>
    </lineage>
</organism>
<evidence type="ECO:0000256" key="1">
    <source>
        <dbReference type="SAM" id="Phobius"/>
    </source>
</evidence>
<reference evidence="2 3" key="1">
    <citation type="journal article" date="2004" name="Nucleic Acids Res.">
        <title>Thermoadaptation trait revealed by the genome sequence of thermophilic Geobacillus kaustophilus.</title>
        <authorList>
            <person name="Takami H."/>
            <person name="Takaki Y."/>
            <person name="Chee G.J."/>
            <person name="Nishi S."/>
            <person name="Shimamura S."/>
            <person name="Suzuki H."/>
            <person name="Matsui S."/>
            <person name="Uchiyama I."/>
        </authorList>
    </citation>
    <scope>NUCLEOTIDE SEQUENCE [LARGE SCALE GENOMIC DNA]</scope>
    <source>
        <strain evidence="2 3">HTA426</strain>
    </source>
</reference>
<dbReference type="EMBL" id="BA000043">
    <property type="protein sequence ID" value="BAD75743.1"/>
    <property type="molecule type" value="Genomic_DNA"/>
</dbReference>
<accession>Q5KZZ3</accession>
<dbReference type="KEGG" id="gka:GK1458"/>
<feature type="transmembrane region" description="Helical" evidence="1">
    <location>
        <begin position="20"/>
        <end position="46"/>
    </location>
</feature>
<protein>
    <submittedName>
        <fullName evidence="2">Uncharacterized protein</fullName>
    </submittedName>
</protein>
<proteinExistence type="predicted"/>
<sequence length="59" mass="7290">MSPASLRSPLLHFLYLYRQVYLIMTLIVNVFSRFLMIFLSFFHFIVDNDSHFYYYITRK</sequence>
<keyword evidence="3" id="KW-1185">Reference proteome</keyword>
<name>Q5KZZ3_GEOKA</name>